<dbReference type="PANTHER" id="PTHR43157">
    <property type="entry name" value="PHOSPHATIDYLINOSITOL-GLYCAN BIOSYNTHESIS CLASS F PROTEIN-RELATED"/>
    <property type="match status" value="1"/>
</dbReference>
<sequence length="317" mass="33691">MARVLRSVPHMTHWTSSDIPDQGGRTAIVTGASSGLGLVTATELARHGAHVILAVRRPASGEAAATEIRAQVPGARLTVRALDVASLASVRVFASQITSEHDAVDLLVNNAGAENLAGRRSTVDGFEFHLGTNMLGHFALTGLLLDAITRGRAPRVVSLSSIMHRRAHLDFDDLQSERRFDAIRAYGASKLATTAFGIELDRRLRAAGSPVISTIAHPGISRSRFIEHAWQDRAPAARLLGRIFSAVATQPTEQGALNQLHAATASGVSGGDFFGPGGRGERRGQVTRVNASQEAQDPGVGRRLWRVAEALTGVVYL</sequence>
<dbReference type="GO" id="GO:0016491">
    <property type="term" value="F:oxidoreductase activity"/>
    <property type="evidence" value="ECO:0007669"/>
    <property type="project" value="UniProtKB-KW"/>
</dbReference>
<protein>
    <submittedName>
        <fullName evidence="3">NAD(P)-dependent dehydrogenase (Short-subunit alcohol dehydrogenase family)</fullName>
    </submittedName>
</protein>
<dbReference type="InterPro" id="IPR036291">
    <property type="entry name" value="NAD(P)-bd_dom_sf"/>
</dbReference>
<name>A0A4Q7M3L1_9MICO</name>
<accession>A0A4Q7M3L1</accession>
<dbReference type="AlphaFoldDB" id="A0A4Q7M3L1"/>
<evidence type="ECO:0000313" key="4">
    <source>
        <dbReference type="Proteomes" id="UP000293852"/>
    </source>
</evidence>
<evidence type="ECO:0000256" key="2">
    <source>
        <dbReference type="SAM" id="MobiDB-lite"/>
    </source>
</evidence>
<keyword evidence="1" id="KW-0560">Oxidoreductase</keyword>
<dbReference type="PRINTS" id="PR00081">
    <property type="entry name" value="GDHRDH"/>
</dbReference>
<comment type="caution">
    <text evidence="3">The sequence shown here is derived from an EMBL/GenBank/DDBJ whole genome shotgun (WGS) entry which is preliminary data.</text>
</comment>
<keyword evidence="4" id="KW-1185">Reference proteome</keyword>
<dbReference type="Gene3D" id="3.40.50.720">
    <property type="entry name" value="NAD(P)-binding Rossmann-like Domain"/>
    <property type="match status" value="1"/>
</dbReference>
<dbReference type="InterPro" id="IPR002347">
    <property type="entry name" value="SDR_fam"/>
</dbReference>
<proteinExistence type="predicted"/>
<gene>
    <name evidence="3" type="ORF">EV386_0802</name>
</gene>
<dbReference type="NCBIfam" id="NF004846">
    <property type="entry name" value="PRK06197.1"/>
    <property type="match status" value="1"/>
</dbReference>
<dbReference type="EMBL" id="SGWX01000001">
    <property type="protein sequence ID" value="RZS60539.1"/>
    <property type="molecule type" value="Genomic_DNA"/>
</dbReference>
<evidence type="ECO:0000313" key="3">
    <source>
        <dbReference type="EMBL" id="RZS60539.1"/>
    </source>
</evidence>
<reference evidence="3 4" key="1">
    <citation type="submission" date="2019-02" db="EMBL/GenBank/DDBJ databases">
        <title>Sequencing the genomes of 1000 actinobacteria strains.</title>
        <authorList>
            <person name="Klenk H.-P."/>
        </authorList>
    </citation>
    <scope>NUCLEOTIDE SEQUENCE [LARGE SCALE GENOMIC DNA]</scope>
    <source>
        <strain evidence="3 4">DSM 16932</strain>
    </source>
</reference>
<dbReference type="PANTHER" id="PTHR43157:SF31">
    <property type="entry name" value="PHOSPHATIDYLINOSITOL-GLYCAN BIOSYNTHESIS CLASS F PROTEIN"/>
    <property type="match status" value="1"/>
</dbReference>
<dbReference type="Proteomes" id="UP000293852">
    <property type="component" value="Unassembled WGS sequence"/>
</dbReference>
<organism evidence="3 4">
    <name type="scientific">Xylanimonas ulmi</name>
    <dbReference type="NCBI Taxonomy" id="228973"/>
    <lineage>
        <taxon>Bacteria</taxon>
        <taxon>Bacillati</taxon>
        <taxon>Actinomycetota</taxon>
        <taxon>Actinomycetes</taxon>
        <taxon>Micrococcales</taxon>
        <taxon>Promicromonosporaceae</taxon>
        <taxon>Xylanimonas</taxon>
    </lineage>
</organism>
<dbReference type="Pfam" id="PF00106">
    <property type="entry name" value="adh_short"/>
    <property type="match status" value="1"/>
</dbReference>
<evidence type="ECO:0000256" key="1">
    <source>
        <dbReference type="ARBA" id="ARBA00023002"/>
    </source>
</evidence>
<dbReference type="SUPFAM" id="SSF51735">
    <property type="entry name" value="NAD(P)-binding Rossmann-fold domains"/>
    <property type="match status" value="1"/>
</dbReference>
<feature type="region of interest" description="Disordered" evidence="2">
    <location>
        <begin position="273"/>
        <end position="295"/>
    </location>
</feature>